<protein>
    <submittedName>
        <fullName evidence="9">RagB/SusD family nutrient uptake outer membrane protein</fullName>
    </submittedName>
</protein>
<comment type="subcellular location">
    <subcellularLocation>
        <location evidence="1">Cell outer membrane</location>
    </subcellularLocation>
</comment>
<name>A0A3P2A387_9BACE</name>
<dbReference type="SUPFAM" id="SSF48452">
    <property type="entry name" value="TPR-like"/>
    <property type="match status" value="1"/>
</dbReference>
<evidence type="ECO:0000313" key="10">
    <source>
        <dbReference type="Proteomes" id="UP000279562"/>
    </source>
</evidence>
<dbReference type="PROSITE" id="PS51257">
    <property type="entry name" value="PROKAR_LIPOPROTEIN"/>
    <property type="match status" value="1"/>
</dbReference>
<proteinExistence type="inferred from homology"/>
<dbReference type="Proteomes" id="UP000279562">
    <property type="component" value="Unassembled WGS sequence"/>
</dbReference>
<dbReference type="GO" id="GO:0009279">
    <property type="term" value="C:cell outer membrane"/>
    <property type="evidence" value="ECO:0007669"/>
    <property type="project" value="UniProtKB-SubCell"/>
</dbReference>
<evidence type="ECO:0000256" key="4">
    <source>
        <dbReference type="ARBA" id="ARBA00023136"/>
    </source>
</evidence>
<evidence type="ECO:0000256" key="1">
    <source>
        <dbReference type="ARBA" id="ARBA00004442"/>
    </source>
</evidence>
<evidence type="ECO:0000256" key="5">
    <source>
        <dbReference type="ARBA" id="ARBA00023237"/>
    </source>
</evidence>
<feature type="domain" description="SusD-like N-terminal" evidence="8">
    <location>
        <begin position="94"/>
        <end position="247"/>
    </location>
</feature>
<feature type="signal peptide" evidence="6">
    <location>
        <begin position="1"/>
        <end position="21"/>
    </location>
</feature>
<dbReference type="EMBL" id="RQYF01000044">
    <property type="protein sequence ID" value="RRD89902.1"/>
    <property type="molecule type" value="Genomic_DNA"/>
</dbReference>
<keyword evidence="4" id="KW-0472">Membrane</keyword>
<dbReference type="Pfam" id="PF07980">
    <property type="entry name" value="SusD_RagB"/>
    <property type="match status" value="1"/>
</dbReference>
<keyword evidence="10" id="KW-1185">Reference proteome</keyword>
<reference evidence="9 10" key="1">
    <citation type="submission" date="2018-11" db="EMBL/GenBank/DDBJ databases">
        <title>Genomes From Bacteria Associated with the Canine Oral Cavity: a Test Case for Automated Genome-Based Taxonomic Assignment.</title>
        <authorList>
            <person name="Coil D.A."/>
            <person name="Jospin G."/>
            <person name="Darling A.E."/>
            <person name="Wallis C."/>
            <person name="Davis I.J."/>
            <person name="Harris S."/>
            <person name="Eisen J.A."/>
            <person name="Holcombe L.J."/>
            <person name="O'Flynn C."/>
        </authorList>
    </citation>
    <scope>NUCLEOTIDE SEQUENCE [LARGE SCALE GENOMIC DNA]</scope>
    <source>
        <strain evidence="9 10">OH1047_COT-310</strain>
    </source>
</reference>
<dbReference type="InterPro" id="IPR012944">
    <property type="entry name" value="SusD_RagB_dom"/>
</dbReference>
<dbReference type="RefSeq" id="WP_125239486.1">
    <property type="nucleotide sequence ID" value="NZ_RQYF01000044.1"/>
</dbReference>
<feature type="chain" id="PRO_5018250438" evidence="6">
    <location>
        <begin position="22"/>
        <end position="496"/>
    </location>
</feature>
<evidence type="ECO:0000313" key="9">
    <source>
        <dbReference type="EMBL" id="RRD89902.1"/>
    </source>
</evidence>
<organism evidence="9 10">
    <name type="scientific">Prevotella heparinolytica</name>
    <dbReference type="NCBI Taxonomy" id="28113"/>
    <lineage>
        <taxon>Bacteria</taxon>
        <taxon>Pseudomonadati</taxon>
        <taxon>Bacteroidota</taxon>
        <taxon>Bacteroidia</taxon>
        <taxon>Bacteroidales</taxon>
        <taxon>Bacteroidaceae</taxon>
        <taxon>Bacteroides</taxon>
    </lineage>
</organism>
<comment type="caution">
    <text evidence="9">The sequence shown here is derived from an EMBL/GenBank/DDBJ whole genome shotgun (WGS) entry which is preliminary data.</text>
</comment>
<sequence length="496" mass="55759">MKIARYIVVGLLAMVGFGSCSDSFLDTEYTAELDAAAASEAAGNNPDVFLNGMWSWMVTYNMAGSNAHDDFGIMSMLHSTDMMGEDIALAAGHWFRFDHQHDNRKYNYRRTIADWLCLYTMVAKANEVIALYPNGGETDAQKSLLGQAKAIRGMAYYYLIQLYQFPVDANGAVNESAKGVPLIYTTADGKTEEEIAASKGRNTLKDIYTQIEKDLTEAVGNLAGYERPSKNYIDEHVANGLLARYYLLSQQWQKAADAANKAREGYAIMGEAGLHDGFMDIANGEWMWGFDHTTETTTTYASFFSHISNIAPGYAGLGYAPRLVDKKLYESIAEDDYRKSLFNGPEGNAKNPTPGSRRPYANLKFGSDGNWTMDYMYMRAAEMVLIEAEAYAHLNQGTKAAEVLKVLMANRQPSWNMSSVTVEDVYLQRRIELWGEGFSYFDLKRLNKGIDRNYEGNNHLAGYKLTVPAQDKRWVYQIPLREMQENKLITDDDQNE</sequence>
<keyword evidence="3 6" id="KW-0732">Signal</keyword>
<evidence type="ECO:0000256" key="3">
    <source>
        <dbReference type="ARBA" id="ARBA00022729"/>
    </source>
</evidence>
<dbReference type="InterPro" id="IPR011990">
    <property type="entry name" value="TPR-like_helical_dom_sf"/>
</dbReference>
<evidence type="ECO:0000259" key="8">
    <source>
        <dbReference type="Pfam" id="PF14322"/>
    </source>
</evidence>
<accession>A0A3P2A387</accession>
<dbReference type="AlphaFoldDB" id="A0A3P2A387"/>
<feature type="domain" description="RagB/SusD" evidence="7">
    <location>
        <begin position="366"/>
        <end position="490"/>
    </location>
</feature>
<evidence type="ECO:0000259" key="7">
    <source>
        <dbReference type="Pfam" id="PF07980"/>
    </source>
</evidence>
<keyword evidence="5" id="KW-0998">Cell outer membrane</keyword>
<dbReference type="InterPro" id="IPR033985">
    <property type="entry name" value="SusD-like_N"/>
</dbReference>
<evidence type="ECO:0000256" key="2">
    <source>
        <dbReference type="ARBA" id="ARBA00006275"/>
    </source>
</evidence>
<evidence type="ECO:0000256" key="6">
    <source>
        <dbReference type="SAM" id="SignalP"/>
    </source>
</evidence>
<dbReference type="Pfam" id="PF14322">
    <property type="entry name" value="SusD-like_3"/>
    <property type="match status" value="1"/>
</dbReference>
<dbReference type="Gene3D" id="1.25.40.390">
    <property type="match status" value="1"/>
</dbReference>
<gene>
    <name evidence="9" type="ORF">EII33_09300</name>
</gene>
<comment type="similarity">
    <text evidence="2">Belongs to the SusD family.</text>
</comment>